<dbReference type="SUPFAM" id="SSF103473">
    <property type="entry name" value="MFS general substrate transporter"/>
    <property type="match status" value="1"/>
</dbReference>
<feature type="transmembrane region" description="Helical" evidence="1">
    <location>
        <begin position="458"/>
        <end position="481"/>
    </location>
</feature>
<sequence length="508" mass="58435">MDKQMMISLILLITALEIFIVYLFIRYKQGRIEKNPFITIFVKEWKILFYAFFRWRIKENNNEYSLHKNSHYFWLFIALLHEQVIEMVVFHIYLKKVDPSSANIMSALHIYSIIYMLGDYNWVRNTPIRIINNNIEIKIGARRELSFHISDIDSIQKAQITYSDKGGIIHEKGVFHATSFPRVLTRIFGITDELRHEIIFNKPISYTGYFGLKKQVNKVLVYIKDSDRLVAALEEKMNNYDGSNDNKQEIRKVITKEKQSMINWKIYFVLLFLNVVGALAMAPYAIAREGFHEEMGVSQGLFILIFSGQMLVEGAVLIFLALLMGKKIGVKLPIITSFIRKEKISNQDVKNTGFAIIYGVVTSILIMIVSYYISNYLGIDNSSINEPVWWLGILGSLGAGITEETIFRLFLVTFVLWLFSRFRKRKDLTSSAKWTAIIIASLIFGLLHYGVASSTYEMTFGLFLGMLLINGIGGITFGALFIYRGLEFAMIAHFIADIMIHVVAPLFI</sequence>
<feature type="transmembrane region" description="Helical" evidence="1">
    <location>
        <begin position="73"/>
        <end position="94"/>
    </location>
</feature>
<feature type="transmembrane region" description="Helical" evidence="1">
    <location>
        <begin position="266"/>
        <end position="287"/>
    </location>
</feature>
<feature type="transmembrane region" description="Helical" evidence="1">
    <location>
        <begin position="393"/>
        <end position="419"/>
    </location>
</feature>
<dbReference type="Pfam" id="PF02517">
    <property type="entry name" value="Rce1-like"/>
    <property type="match status" value="1"/>
</dbReference>
<keyword evidence="1" id="KW-0812">Transmembrane</keyword>
<dbReference type="InterPro" id="IPR036259">
    <property type="entry name" value="MFS_trans_sf"/>
</dbReference>
<dbReference type="EMBL" id="JBHUIK010000001">
    <property type="protein sequence ID" value="MFD2212276.1"/>
    <property type="molecule type" value="Genomic_DNA"/>
</dbReference>
<keyword evidence="1" id="KW-0472">Membrane</keyword>
<keyword evidence="1" id="KW-1133">Transmembrane helix</keyword>
<name>A0ABW5BTU9_9BACI</name>
<dbReference type="EC" id="3.4.-.-" evidence="3"/>
<protein>
    <submittedName>
        <fullName evidence="3">CPBP family intramembrane glutamic endopeptidase</fullName>
        <ecNumber evidence="3">3.4.-.-</ecNumber>
    </submittedName>
</protein>
<dbReference type="InterPro" id="IPR003675">
    <property type="entry name" value="Rce1/LyrA-like_dom"/>
</dbReference>
<accession>A0ABW5BTU9</accession>
<keyword evidence="4" id="KW-1185">Reference proteome</keyword>
<reference evidence="4" key="1">
    <citation type="journal article" date="2019" name="Int. J. Syst. Evol. Microbiol.">
        <title>The Global Catalogue of Microorganisms (GCM) 10K type strain sequencing project: providing services to taxonomists for standard genome sequencing and annotation.</title>
        <authorList>
            <consortium name="The Broad Institute Genomics Platform"/>
            <consortium name="The Broad Institute Genome Sequencing Center for Infectious Disease"/>
            <person name="Wu L."/>
            <person name="Ma J."/>
        </authorList>
    </citation>
    <scope>NUCLEOTIDE SEQUENCE [LARGE SCALE GENOMIC DNA]</scope>
    <source>
        <strain evidence="4">CGMCC 1.15474</strain>
    </source>
</reference>
<feature type="transmembrane region" description="Helical" evidence="1">
    <location>
        <begin position="431"/>
        <end position="452"/>
    </location>
</feature>
<feature type="transmembrane region" description="Helical" evidence="1">
    <location>
        <begin position="353"/>
        <end position="373"/>
    </location>
</feature>
<gene>
    <name evidence="3" type="ORF">ACFSKK_00960</name>
</gene>
<dbReference type="RefSeq" id="WP_247342698.1">
    <property type="nucleotide sequence ID" value="NZ_CP095550.1"/>
</dbReference>
<evidence type="ECO:0000313" key="4">
    <source>
        <dbReference type="Proteomes" id="UP001597318"/>
    </source>
</evidence>
<keyword evidence="3" id="KW-0378">Hydrolase</keyword>
<feature type="domain" description="CAAX prenyl protease 2/Lysostaphin resistance protein A-like" evidence="2">
    <location>
        <begin position="388"/>
        <end position="499"/>
    </location>
</feature>
<feature type="transmembrane region" description="Helical" evidence="1">
    <location>
        <begin position="299"/>
        <end position="323"/>
    </location>
</feature>
<comment type="caution">
    <text evidence="3">The sequence shown here is derived from an EMBL/GenBank/DDBJ whole genome shotgun (WGS) entry which is preliminary data.</text>
</comment>
<organism evidence="3 4">
    <name type="scientific">Metabacillus endolithicus</name>
    <dbReference type="NCBI Taxonomy" id="1535204"/>
    <lineage>
        <taxon>Bacteria</taxon>
        <taxon>Bacillati</taxon>
        <taxon>Bacillota</taxon>
        <taxon>Bacilli</taxon>
        <taxon>Bacillales</taxon>
        <taxon>Bacillaceae</taxon>
        <taxon>Metabacillus</taxon>
    </lineage>
</organism>
<dbReference type="GO" id="GO:0016787">
    <property type="term" value="F:hydrolase activity"/>
    <property type="evidence" value="ECO:0007669"/>
    <property type="project" value="UniProtKB-KW"/>
</dbReference>
<evidence type="ECO:0000259" key="2">
    <source>
        <dbReference type="Pfam" id="PF02517"/>
    </source>
</evidence>
<feature type="transmembrane region" description="Helical" evidence="1">
    <location>
        <begin position="6"/>
        <end position="25"/>
    </location>
</feature>
<dbReference type="Proteomes" id="UP001597318">
    <property type="component" value="Unassembled WGS sequence"/>
</dbReference>
<evidence type="ECO:0000313" key="3">
    <source>
        <dbReference type="EMBL" id="MFD2212276.1"/>
    </source>
</evidence>
<proteinExistence type="predicted"/>
<evidence type="ECO:0000256" key="1">
    <source>
        <dbReference type="SAM" id="Phobius"/>
    </source>
</evidence>